<feature type="transmembrane region" description="Helical" evidence="4">
    <location>
        <begin position="483"/>
        <end position="505"/>
    </location>
</feature>
<keyword evidence="1" id="KW-0433">Leucine-rich repeat</keyword>
<dbReference type="OrthoDB" id="1055097at2759"/>
<dbReference type="Gene3D" id="3.80.10.10">
    <property type="entry name" value="Ribonuclease Inhibitor"/>
    <property type="match status" value="6"/>
</dbReference>
<dbReference type="InterPro" id="IPR001611">
    <property type="entry name" value="Leu-rich_rpt"/>
</dbReference>
<keyword evidence="2" id="KW-0732">Signal</keyword>
<keyword evidence="3" id="KW-0677">Repeat</keyword>
<evidence type="ECO:0000313" key="6">
    <source>
        <dbReference type="EMBL" id="CAD6187477.1"/>
    </source>
</evidence>
<organism evidence="6 7">
    <name type="scientific">Caenorhabditis auriculariae</name>
    <dbReference type="NCBI Taxonomy" id="2777116"/>
    <lineage>
        <taxon>Eukaryota</taxon>
        <taxon>Metazoa</taxon>
        <taxon>Ecdysozoa</taxon>
        <taxon>Nematoda</taxon>
        <taxon>Chromadorea</taxon>
        <taxon>Rhabditida</taxon>
        <taxon>Rhabditina</taxon>
        <taxon>Rhabditomorpha</taxon>
        <taxon>Rhabditoidea</taxon>
        <taxon>Rhabditidae</taxon>
        <taxon>Peloderinae</taxon>
        <taxon>Caenorhabditis</taxon>
    </lineage>
</organism>
<evidence type="ECO:0000256" key="3">
    <source>
        <dbReference type="ARBA" id="ARBA00022737"/>
    </source>
</evidence>
<feature type="transmembrane region" description="Helical" evidence="4">
    <location>
        <begin position="1306"/>
        <end position="1333"/>
    </location>
</feature>
<keyword evidence="4" id="KW-1133">Transmembrane helix</keyword>
<keyword evidence="4" id="KW-0812">Transmembrane</keyword>
<accession>A0A8S1GV80</accession>
<dbReference type="SMART" id="SM00082">
    <property type="entry name" value="LRRCT"/>
    <property type="match status" value="1"/>
</dbReference>
<dbReference type="EMBL" id="CAJGYM010000006">
    <property type="protein sequence ID" value="CAD6187477.1"/>
    <property type="molecule type" value="Genomic_DNA"/>
</dbReference>
<reference evidence="6" key="1">
    <citation type="submission" date="2020-10" db="EMBL/GenBank/DDBJ databases">
        <authorList>
            <person name="Kikuchi T."/>
        </authorList>
    </citation>
    <scope>NUCLEOTIDE SEQUENCE</scope>
    <source>
        <strain evidence="6">NKZ352</strain>
    </source>
</reference>
<dbReference type="Pfam" id="PF13855">
    <property type="entry name" value="LRR_8"/>
    <property type="match status" value="7"/>
</dbReference>
<feature type="domain" description="LRRCT" evidence="5">
    <location>
        <begin position="388"/>
        <end position="441"/>
    </location>
</feature>
<dbReference type="InterPro" id="IPR003591">
    <property type="entry name" value="Leu-rich_rpt_typical-subtyp"/>
</dbReference>
<dbReference type="PANTHER" id="PTHR24366">
    <property type="entry name" value="IG(IMMUNOGLOBULIN) AND LRR(LEUCINE RICH REPEAT) DOMAINS"/>
    <property type="match status" value="1"/>
</dbReference>
<evidence type="ECO:0000256" key="2">
    <source>
        <dbReference type="ARBA" id="ARBA00022729"/>
    </source>
</evidence>
<protein>
    <recommendedName>
        <fullName evidence="5">LRRCT domain-containing protein</fullName>
    </recommendedName>
</protein>
<keyword evidence="7" id="KW-1185">Reference proteome</keyword>
<evidence type="ECO:0000256" key="1">
    <source>
        <dbReference type="ARBA" id="ARBA00022614"/>
    </source>
</evidence>
<gene>
    <name evidence="6" type="ORF">CAUJ_LOCUS3396</name>
</gene>
<dbReference type="InterPro" id="IPR032675">
    <property type="entry name" value="LRR_dom_sf"/>
</dbReference>
<dbReference type="SMART" id="SM00369">
    <property type="entry name" value="LRR_TYP"/>
    <property type="match status" value="24"/>
</dbReference>
<dbReference type="FunFam" id="3.80.10.10:FF:001164">
    <property type="entry name" value="GH01279p"/>
    <property type="match status" value="1"/>
</dbReference>
<dbReference type="SMART" id="SM00365">
    <property type="entry name" value="LRR_SD22"/>
    <property type="match status" value="8"/>
</dbReference>
<proteinExistence type="predicted"/>
<dbReference type="Proteomes" id="UP000835052">
    <property type="component" value="Unassembled WGS sequence"/>
</dbReference>
<evidence type="ECO:0000259" key="5">
    <source>
        <dbReference type="SMART" id="SM00082"/>
    </source>
</evidence>
<name>A0A8S1GV80_9PELO</name>
<keyword evidence="4" id="KW-0472">Membrane</keyword>
<sequence>MSTSTSGWSSQVQWGLTERQRNGPLTAAKRVSNTCQYEQFRHILPAVSIVCDKGESLSSVLVALSHPPAVIDSLVISNTPIDQLPDYVFQGFHIKKLILRNNGLRQIHPRTFSGTLENYVSDNAFLSYHSRETIERLDLSANNLTAIHPTGLLGLEKLSQLSLDKNLFQNIPSEALANVPSLEDLSLGVNQIISVPQNSLPLPNLKSLSLEVNQIRHIPSDSFQSLPSLTYLYLGNNLLTSIDPSIFYHTNNLKVLSMGNNKDITTIQSNSFQFVPNLIRLELSDCSLTTIETGALRKANNLQVVILSRNQITHISHDTFSNLPQAAYIDLSNNAITRIEDFAFSQLPMLTTLDLGSNRLETLPENMIYDSLLPKPPSVTRKLLLQNNPWRCDKDLMWLRKWLRDNGDVVISTMSGLTARCWTPAHLNGLDLRQTDPAAPQSVKIGEQMRKILKPAETLLIPVRSDFEPDAPRAHTNVNGISLVGLVLGIVLSVFVLCLVLLLVIRCVMKAYEEKSSGSNFGSSVSSTGYMGSAYSGTGILSSNEARARRSTTNSNIYLNRPLHLNDESSKLKGLPEKKSLRFYYRRKRQGDCGEACCVGCVDLDENDQSSALSSAVMRVPSPQALLIGFLICSIELVASCPQPVAQVCQCADLHNGVILDCSNAEAQQTLQILRTNQALLGLIQSLTMRNAQLKTISPSLFSGLYIKKLDLSYNNIHEVDDHAFDGLSSVLQELILHHNNITKLPVKALGSLPMLLSLDISNNTIPEIGESDILPTMPKLYDINLGSNLINNVHTNTFQNIRGSIQTINLGHNKLNAVPSSAIRGLKQLQSLHLHRNNIKQLEALNFLNLPVLNLLNLAANRITEINRQAFLNVPNLRYLYLTDNQIVKLLPHQFATFDQLEMLDLTNNLIDEIPSECFSQLSQLRQLYLGNNRIKGIGQNAFINSTIVVLVLSGNQLTTVPEGVVTGLSNLQQLSLKANQIKEIHQNAFYNAPSLVMIDLSNNQLQDIAPSTFLAQLNLLLIDLTANKIVRTPYAAFNRRVGTVLLKENPLVCTEKIHMLQDGTGINIQDSEDIVCGGTPKPKLVPTTPSPVQMRKMSPKKAIIQPLSETSVSPSGAFQQAGLVPGLGQLPEAPLTSIRRTPSRFIQDSAAPRLSTSEVPESEQLPSLENVEIPSLDGLTPEMKPIEPIPSYLPTRNEPITTTLGPRLYTDIADNPNLIHPFPVPFLKRGPQLNQSSRVKSSETEVKPVEVHTLPPSILIEPGSTPKFNTTQQEETERFEEFALKSQAKEIDEPFSPKQQTSKFSFPTTIVMICVGTALVVMVAVSVGLCVSRHRHLQRFESSYSESSVARTNDYVAAQARMNSIYHTAQDPRSIGRFEEAQPWLYNPGANYCNYYK</sequence>
<comment type="caution">
    <text evidence="6">The sequence shown here is derived from an EMBL/GenBank/DDBJ whole genome shotgun (WGS) entry which is preliminary data.</text>
</comment>
<dbReference type="SUPFAM" id="SSF52058">
    <property type="entry name" value="L domain-like"/>
    <property type="match status" value="3"/>
</dbReference>
<dbReference type="InterPro" id="IPR000483">
    <property type="entry name" value="Cys-rich_flank_reg_C"/>
</dbReference>
<dbReference type="PROSITE" id="PS51450">
    <property type="entry name" value="LRR"/>
    <property type="match status" value="10"/>
</dbReference>
<dbReference type="PANTHER" id="PTHR24366:SF96">
    <property type="entry name" value="LEUCINE RICH REPEAT CONTAINING 53"/>
    <property type="match status" value="1"/>
</dbReference>
<evidence type="ECO:0000313" key="7">
    <source>
        <dbReference type="Proteomes" id="UP000835052"/>
    </source>
</evidence>
<evidence type="ECO:0000256" key="4">
    <source>
        <dbReference type="SAM" id="Phobius"/>
    </source>
</evidence>
<dbReference type="SMART" id="SM00364">
    <property type="entry name" value="LRR_BAC"/>
    <property type="match status" value="7"/>
</dbReference>